<organism evidence="1 2">
    <name type="scientific">Methylocella tundrae</name>
    <dbReference type="NCBI Taxonomy" id="227605"/>
    <lineage>
        <taxon>Bacteria</taxon>
        <taxon>Pseudomonadati</taxon>
        <taxon>Pseudomonadota</taxon>
        <taxon>Alphaproteobacteria</taxon>
        <taxon>Hyphomicrobiales</taxon>
        <taxon>Beijerinckiaceae</taxon>
        <taxon>Methylocella</taxon>
    </lineage>
</organism>
<dbReference type="KEGG" id="mtun:MTUNDRAET4_3200"/>
<sequence length="102" mass="11527">MRGLLADQRSLEETGAAFGMQRSASFRERQGADLGRKIEIPPVSAAMRAFLDPQSRVDASCKDNWKGRGGSDGDGWRAFRQTAGPARRIYRRASERWSNRRR</sequence>
<accession>A0A4U8Z3Q0</accession>
<gene>
    <name evidence="1" type="ORF">MTUNDRAET4_3200</name>
</gene>
<dbReference type="AlphaFoldDB" id="A0A4U8Z3Q0"/>
<protein>
    <submittedName>
        <fullName evidence="1">Uncharacterized protein</fullName>
    </submittedName>
</protein>
<dbReference type="Proteomes" id="UP000294360">
    <property type="component" value="Chromosome"/>
</dbReference>
<reference evidence="1 2" key="1">
    <citation type="submission" date="2019-03" db="EMBL/GenBank/DDBJ databases">
        <authorList>
            <person name="Kox A.R. M."/>
        </authorList>
    </citation>
    <scope>NUCLEOTIDE SEQUENCE [LARGE SCALE GENOMIC DNA]</scope>
    <source>
        <strain evidence="1">MTUNDRAET4 annotated genome</strain>
    </source>
</reference>
<evidence type="ECO:0000313" key="1">
    <source>
        <dbReference type="EMBL" id="VFU10087.1"/>
    </source>
</evidence>
<name>A0A4U8Z3Q0_METTU</name>
<dbReference type="EMBL" id="LR536450">
    <property type="protein sequence ID" value="VFU10087.1"/>
    <property type="molecule type" value="Genomic_DNA"/>
</dbReference>
<evidence type="ECO:0000313" key="2">
    <source>
        <dbReference type="Proteomes" id="UP000294360"/>
    </source>
</evidence>
<proteinExistence type="predicted"/>